<proteinExistence type="predicted"/>
<sequence>MPHRPGRRVDRGGLPDRGEEASRGPRVDVLRSAWAASTSRSCRRWSRLRACPAVGAATDPGGAGPGAGRSAAFPYKVIAFFPKTLKQRVFYFA</sequence>
<protein>
    <submittedName>
        <fullName evidence="1">Uncharacterized protein</fullName>
    </submittedName>
</protein>
<organism evidence="1 2">
    <name type="scientific">Sphaerodactylus townsendi</name>
    <dbReference type="NCBI Taxonomy" id="933632"/>
    <lineage>
        <taxon>Eukaryota</taxon>
        <taxon>Metazoa</taxon>
        <taxon>Chordata</taxon>
        <taxon>Craniata</taxon>
        <taxon>Vertebrata</taxon>
        <taxon>Euteleostomi</taxon>
        <taxon>Lepidosauria</taxon>
        <taxon>Squamata</taxon>
        <taxon>Bifurcata</taxon>
        <taxon>Gekkota</taxon>
        <taxon>Sphaerodactylidae</taxon>
        <taxon>Sphaerodactylus</taxon>
    </lineage>
</organism>
<dbReference type="Proteomes" id="UP000827872">
    <property type="component" value="Linkage Group LG09"/>
</dbReference>
<dbReference type="EMBL" id="CM037622">
    <property type="protein sequence ID" value="KAH8003113.1"/>
    <property type="molecule type" value="Genomic_DNA"/>
</dbReference>
<evidence type="ECO:0000313" key="2">
    <source>
        <dbReference type="Proteomes" id="UP000827872"/>
    </source>
</evidence>
<accession>A0ACB8FCW4</accession>
<reference evidence="1" key="1">
    <citation type="submission" date="2021-08" db="EMBL/GenBank/DDBJ databases">
        <title>The first chromosome-level gecko genome reveals the dynamic sex chromosomes of Neotropical dwarf geckos (Sphaerodactylidae: Sphaerodactylus).</title>
        <authorList>
            <person name="Pinto B.J."/>
            <person name="Keating S.E."/>
            <person name="Gamble T."/>
        </authorList>
    </citation>
    <scope>NUCLEOTIDE SEQUENCE</scope>
    <source>
        <strain evidence="1">TG3544</strain>
    </source>
</reference>
<keyword evidence="2" id="KW-1185">Reference proteome</keyword>
<evidence type="ECO:0000313" key="1">
    <source>
        <dbReference type="EMBL" id="KAH8003113.1"/>
    </source>
</evidence>
<comment type="caution">
    <text evidence="1">The sequence shown here is derived from an EMBL/GenBank/DDBJ whole genome shotgun (WGS) entry which is preliminary data.</text>
</comment>
<name>A0ACB8FCW4_9SAUR</name>
<gene>
    <name evidence="1" type="ORF">K3G42_011721</name>
</gene>